<dbReference type="AlphaFoldDB" id="A0A3P7VYZ0"/>
<keyword evidence="1" id="KW-0472">Membrane</keyword>
<proteinExistence type="predicted"/>
<sequence length="64" mass="7188">MTSSRLPDTPDIPDIFISSTLPLLLVEGLLGPLVLVTLLDFFFSLSFFFFRPCFGRCFPFLGLV</sequence>
<gene>
    <name evidence="2" type="ORF">HPLM_LOCUS14590</name>
</gene>
<dbReference type="EMBL" id="UZAF01018621">
    <property type="protein sequence ID" value="VDO53326.1"/>
    <property type="molecule type" value="Genomic_DNA"/>
</dbReference>
<accession>A0A3P7VYZ0</accession>
<organism evidence="2 3">
    <name type="scientific">Haemonchus placei</name>
    <name type="common">Barber's pole worm</name>
    <dbReference type="NCBI Taxonomy" id="6290"/>
    <lineage>
        <taxon>Eukaryota</taxon>
        <taxon>Metazoa</taxon>
        <taxon>Ecdysozoa</taxon>
        <taxon>Nematoda</taxon>
        <taxon>Chromadorea</taxon>
        <taxon>Rhabditida</taxon>
        <taxon>Rhabditina</taxon>
        <taxon>Rhabditomorpha</taxon>
        <taxon>Strongyloidea</taxon>
        <taxon>Trichostrongylidae</taxon>
        <taxon>Haemonchus</taxon>
    </lineage>
</organism>
<keyword evidence="1" id="KW-1133">Transmembrane helix</keyword>
<feature type="transmembrane region" description="Helical" evidence="1">
    <location>
        <begin position="29"/>
        <end position="50"/>
    </location>
</feature>
<evidence type="ECO:0000256" key="1">
    <source>
        <dbReference type="SAM" id="Phobius"/>
    </source>
</evidence>
<reference evidence="2 3" key="1">
    <citation type="submission" date="2018-11" db="EMBL/GenBank/DDBJ databases">
        <authorList>
            <consortium name="Pathogen Informatics"/>
        </authorList>
    </citation>
    <scope>NUCLEOTIDE SEQUENCE [LARGE SCALE GENOMIC DNA]</scope>
    <source>
        <strain evidence="2 3">MHpl1</strain>
    </source>
</reference>
<name>A0A3P7VYZ0_HAEPC</name>
<protein>
    <submittedName>
        <fullName evidence="2">Uncharacterized protein</fullName>
    </submittedName>
</protein>
<keyword evidence="3" id="KW-1185">Reference proteome</keyword>
<evidence type="ECO:0000313" key="2">
    <source>
        <dbReference type="EMBL" id="VDO53326.1"/>
    </source>
</evidence>
<dbReference type="Proteomes" id="UP000268014">
    <property type="component" value="Unassembled WGS sequence"/>
</dbReference>
<evidence type="ECO:0000313" key="3">
    <source>
        <dbReference type="Proteomes" id="UP000268014"/>
    </source>
</evidence>
<keyword evidence="1" id="KW-0812">Transmembrane</keyword>